<protein>
    <submittedName>
        <fullName evidence="1">Uncharacterized protein</fullName>
    </submittedName>
</protein>
<keyword evidence="2" id="KW-1185">Reference proteome</keyword>
<gene>
    <name evidence="1" type="ORF">LLUT_LOCUS4391</name>
</gene>
<evidence type="ECO:0000313" key="1">
    <source>
        <dbReference type="EMBL" id="CAL0303331.1"/>
    </source>
</evidence>
<proteinExistence type="predicted"/>
<dbReference type="AlphaFoldDB" id="A0AAV1W2I3"/>
<dbReference type="PANTHER" id="PTHR36617">
    <property type="entry name" value="PROTEIN, PUTATIVE-RELATED"/>
    <property type="match status" value="1"/>
</dbReference>
<comment type="caution">
    <text evidence="1">The sequence shown here is derived from an EMBL/GenBank/DDBJ whole genome shotgun (WGS) entry which is preliminary data.</text>
</comment>
<dbReference type="EMBL" id="CAXHTB010000003">
    <property type="protein sequence ID" value="CAL0303331.1"/>
    <property type="molecule type" value="Genomic_DNA"/>
</dbReference>
<dbReference type="PANTHER" id="PTHR36617:SF15">
    <property type="entry name" value="REVERSE TRANSCRIPTASE ZINC-BINDING DOMAIN-CONTAINING PROTEIN"/>
    <property type="match status" value="1"/>
</dbReference>
<dbReference type="Proteomes" id="UP001497480">
    <property type="component" value="Unassembled WGS sequence"/>
</dbReference>
<evidence type="ECO:0000313" key="2">
    <source>
        <dbReference type="Proteomes" id="UP001497480"/>
    </source>
</evidence>
<organism evidence="1 2">
    <name type="scientific">Lupinus luteus</name>
    <name type="common">European yellow lupine</name>
    <dbReference type="NCBI Taxonomy" id="3873"/>
    <lineage>
        <taxon>Eukaryota</taxon>
        <taxon>Viridiplantae</taxon>
        <taxon>Streptophyta</taxon>
        <taxon>Embryophyta</taxon>
        <taxon>Tracheophyta</taxon>
        <taxon>Spermatophyta</taxon>
        <taxon>Magnoliopsida</taxon>
        <taxon>eudicotyledons</taxon>
        <taxon>Gunneridae</taxon>
        <taxon>Pentapetalae</taxon>
        <taxon>rosids</taxon>
        <taxon>fabids</taxon>
        <taxon>Fabales</taxon>
        <taxon>Fabaceae</taxon>
        <taxon>Papilionoideae</taxon>
        <taxon>50 kb inversion clade</taxon>
        <taxon>genistoids sensu lato</taxon>
        <taxon>core genistoids</taxon>
        <taxon>Genisteae</taxon>
        <taxon>Lupinus</taxon>
    </lineage>
</organism>
<name>A0AAV1W2I3_LUPLU</name>
<reference evidence="1 2" key="1">
    <citation type="submission" date="2024-03" db="EMBL/GenBank/DDBJ databases">
        <authorList>
            <person name="Martinez-Hernandez J."/>
        </authorList>
    </citation>
    <scope>NUCLEOTIDE SEQUENCE [LARGE SCALE GENOMIC DNA]</scope>
</reference>
<sequence length="325" mass="37901">MNWISWSKACRSKAEGGLGLKNLGLFNLSLLGKWGWRLLVEKNALWDRVLYSIYGPRFGREGGFPSSKCFVSGSWWWRDLGDLGSRRIGVDSGWFSSHSRREVGEGGSIGFWSDLWVGEVCLRDKFQRLFQVALHKDASLKSMGVWRNDSWCWSLSWRRNLFEWEKEEERILLNVLQDVSPLYEGEDGWVCSQAKDGVYSVKSVYFVLLNEVSSVDSDFYNRLWCCNVPSKFKCLAWRVSLWRIWTARNNIVFEHSSFNLEEILFSIHLLSWNIIRARFPSFVFSFLVWVFNPLLCIQSSTTCSPNSPFLLYSSCYCRQKKQDLS</sequence>
<accession>A0AAV1W2I3</accession>